<dbReference type="AlphaFoldDB" id="A0A0L6CRU0"/>
<protein>
    <submittedName>
        <fullName evidence="2">Uncharacterized protein</fullName>
    </submittedName>
</protein>
<evidence type="ECO:0000256" key="1">
    <source>
        <dbReference type="SAM" id="MobiDB-lite"/>
    </source>
</evidence>
<proteinExistence type="predicted"/>
<name>A0A0L6CRU0_9RHOB</name>
<dbReference type="Proteomes" id="UP000037046">
    <property type="component" value="Unassembled WGS sequence"/>
</dbReference>
<feature type="compositionally biased region" description="Basic and acidic residues" evidence="1">
    <location>
        <begin position="21"/>
        <end position="36"/>
    </location>
</feature>
<dbReference type="PATRIC" id="fig|74031.6.peg.3037"/>
<evidence type="ECO:0000313" key="2">
    <source>
        <dbReference type="EMBL" id="KNX40472.1"/>
    </source>
</evidence>
<reference evidence="3" key="1">
    <citation type="submission" date="2015-07" db="EMBL/GenBank/DDBJ databases">
        <title>Draft Genome Sequence of Roseovarius tolerans EL-164, a producer of N-Acylated Alanine Methyl Esters (NAMEs).</title>
        <authorList>
            <person name="Voget S."/>
            <person name="Bruns H."/>
            <person name="Wagner-Doebler I."/>
            <person name="Schulz S."/>
            <person name="Daniel R."/>
        </authorList>
    </citation>
    <scope>NUCLEOTIDE SEQUENCE [LARGE SCALE GENOMIC DNA]</scope>
    <source>
        <strain evidence="3">EL-164</strain>
    </source>
</reference>
<evidence type="ECO:0000313" key="3">
    <source>
        <dbReference type="Proteomes" id="UP000037046"/>
    </source>
</evidence>
<dbReference type="STRING" id="74031.SAMN04488077_1133"/>
<keyword evidence="3" id="KW-1185">Reference proteome</keyword>
<organism evidence="2 3">
    <name type="scientific">Roseovarius tolerans</name>
    <dbReference type="NCBI Taxonomy" id="74031"/>
    <lineage>
        <taxon>Bacteria</taxon>
        <taxon>Pseudomonadati</taxon>
        <taxon>Pseudomonadota</taxon>
        <taxon>Alphaproteobacteria</taxon>
        <taxon>Rhodobacterales</taxon>
        <taxon>Roseobacteraceae</taxon>
        <taxon>Roseovarius</taxon>
    </lineage>
</organism>
<gene>
    <name evidence="2" type="ORF">ROTO_29790</name>
</gene>
<accession>A0A0L6CRU0</accession>
<sequence>MTLRINSPSDLVTIGTGSLPCRHDDSTLRPERRPRPIGEGPEMAVVVGYGGIDCDEFGRILVRFH</sequence>
<dbReference type="EMBL" id="LGVV01000051">
    <property type="protein sequence ID" value="KNX40472.1"/>
    <property type="molecule type" value="Genomic_DNA"/>
</dbReference>
<comment type="caution">
    <text evidence="2">The sequence shown here is derived from an EMBL/GenBank/DDBJ whole genome shotgun (WGS) entry which is preliminary data.</text>
</comment>
<feature type="region of interest" description="Disordered" evidence="1">
    <location>
        <begin position="20"/>
        <end position="40"/>
    </location>
</feature>